<reference evidence="1 2" key="1">
    <citation type="submission" date="2016-10" db="EMBL/GenBank/DDBJ databases">
        <title>Complete Genome Sequence of Peptococcaceae strain DCMF.</title>
        <authorList>
            <person name="Edwards R.J."/>
            <person name="Holland S.I."/>
            <person name="Deshpande N.P."/>
            <person name="Wong Y.K."/>
            <person name="Ertan H."/>
            <person name="Manefield M."/>
            <person name="Russell T.L."/>
            <person name="Lee M.J."/>
        </authorList>
    </citation>
    <scope>NUCLEOTIDE SEQUENCE [LARGE SCALE GENOMIC DNA]</scope>
    <source>
        <strain evidence="1 2">DCMF</strain>
    </source>
</reference>
<evidence type="ECO:0008006" key="3">
    <source>
        <dbReference type="Google" id="ProtNLM"/>
    </source>
</evidence>
<evidence type="ECO:0000313" key="2">
    <source>
        <dbReference type="Proteomes" id="UP000323521"/>
    </source>
</evidence>
<sequence>MKQYYTDNGTEKTINTYYPAYDSYGNILTKQIEKEDGTRIQENYEYSATYNHAYLTKKYSTVTDYTGSPEIVQENYTYNLYTGRLFTANNNGHETKYYYDELGRQTKIINPDLFEKNISYNDTTNTATITLENNFQARNLYDGLGRLVKKQEIKEGQ</sequence>
<dbReference type="RefSeq" id="WP_148136258.1">
    <property type="nucleotide sequence ID" value="NZ_CP017634.1"/>
</dbReference>
<dbReference type="EMBL" id="CP017634">
    <property type="protein sequence ID" value="ATW26926.1"/>
    <property type="molecule type" value="Genomic_DNA"/>
</dbReference>
<proteinExistence type="predicted"/>
<evidence type="ECO:0000313" key="1">
    <source>
        <dbReference type="EMBL" id="ATW26926.1"/>
    </source>
</evidence>
<gene>
    <name evidence="1" type="ORF">DCMF_21135</name>
</gene>
<accession>A0A3G1KWU7</accession>
<dbReference type="Proteomes" id="UP000323521">
    <property type="component" value="Chromosome"/>
</dbReference>
<dbReference type="KEGG" id="fwa:DCMF_21135"/>
<keyword evidence="2" id="KW-1185">Reference proteome</keyword>
<dbReference type="AlphaFoldDB" id="A0A3G1KWU7"/>
<name>A0A3G1KWU7_FORW1</name>
<organism evidence="1 2">
    <name type="scientific">Formimonas warabiya</name>
    <dbReference type="NCBI Taxonomy" id="1761012"/>
    <lineage>
        <taxon>Bacteria</taxon>
        <taxon>Bacillati</taxon>
        <taxon>Bacillota</taxon>
        <taxon>Clostridia</taxon>
        <taxon>Eubacteriales</taxon>
        <taxon>Peptococcaceae</taxon>
        <taxon>Candidatus Formimonas</taxon>
    </lineage>
</organism>
<dbReference type="Gene3D" id="2.180.10.10">
    <property type="entry name" value="RHS repeat-associated core"/>
    <property type="match status" value="1"/>
</dbReference>
<dbReference type="OrthoDB" id="513777at2"/>
<protein>
    <recommendedName>
        <fullName evidence="3">RHS repeat protein</fullName>
    </recommendedName>
</protein>